<dbReference type="Proteomes" id="UP000702544">
    <property type="component" value="Unassembled WGS sequence"/>
</dbReference>
<keyword evidence="2" id="KW-0012">Acyltransferase</keyword>
<dbReference type="Pfam" id="PF00583">
    <property type="entry name" value="Acetyltransf_1"/>
    <property type="match status" value="1"/>
</dbReference>
<accession>A0AAE4Z9E4</accession>
<dbReference type="PROSITE" id="PS51186">
    <property type="entry name" value="GNAT"/>
    <property type="match status" value="1"/>
</dbReference>
<dbReference type="InterPro" id="IPR000182">
    <property type="entry name" value="GNAT_dom"/>
</dbReference>
<dbReference type="EMBL" id="JAACAK010000083">
    <property type="protein sequence ID" value="NIR75463.1"/>
    <property type="molecule type" value="Genomic_DNA"/>
</dbReference>
<evidence type="ECO:0000256" key="2">
    <source>
        <dbReference type="ARBA" id="ARBA00023315"/>
    </source>
</evidence>
<gene>
    <name evidence="5" type="ORF">GWO12_10205</name>
</gene>
<evidence type="ECO:0000256" key="3">
    <source>
        <dbReference type="SAM" id="MobiDB-lite"/>
    </source>
</evidence>
<feature type="region of interest" description="Disordered" evidence="3">
    <location>
        <begin position="175"/>
        <end position="200"/>
    </location>
</feature>
<dbReference type="CDD" id="cd04301">
    <property type="entry name" value="NAT_SF"/>
    <property type="match status" value="1"/>
</dbReference>
<comment type="caution">
    <text evidence="5">The sequence shown here is derived from an EMBL/GenBank/DDBJ whole genome shotgun (WGS) entry which is preliminary data.</text>
</comment>
<dbReference type="PANTHER" id="PTHR43877">
    <property type="entry name" value="AMINOALKYLPHOSPHONATE N-ACETYLTRANSFERASE-RELATED-RELATED"/>
    <property type="match status" value="1"/>
</dbReference>
<name>A0AAE4Z9E4_9BACT</name>
<feature type="domain" description="N-acetyltransferase" evidence="4">
    <location>
        <begin position="20"/>
        <end position="170"/>
    </location>
</feature>
<sequence length="200" mass="22517">MRTAASAPSKRAADFQWRPPDRRHRRRVADIAMATGAFRPDEIEVALEVFDDFCAAPGVDYRALAAFADGAMAGFAFYGPTPCTVDTWDLYWIVVHPDFHRSGVGRGLIERVERDMQNRGARMCVIETSSRDDYSASRRFYDACGYKEVARVPDFYDERDDRVTYTKLFVGVPSPRVSARGEDEGRGEDVRGTALRNSNS</sequence>
<dbReference type="InterPro" id="IPR050832">
    <property type="entry name" value="Bact_Acetyltransf"/>
</dbReference>
<feature type="compositionally biased region" description="Basic and acidic residues" evidence="3">
    <location>
        <begin position="179"/>
        <end position="191"/>
    </location>
</feature>
<evidence type="ECO:0000259" key="4">
    <source>
        <dbReference type="PROSITE" id="PS51186"/>
    </source>
</evidence>
<protein>
    <submittedName>
        <fullName evidence="5">GNAT family N-acetyltransferase</fullName>
    </submittedName>
</protein>
<dbReference type="InterPro" id="IPR016181">
    <property type="entry name" value="Acyl_CoA_acyltransferase"/>
</dbReference>
<dbReference type="Gene3D" id="3.40.630.30">
    <property type="match status" value="1"/>
</dbReference>
<keyword evidence="1" id="KW-0808">Transferase</keyword>
<dbReference type="SUPFAM" id="SSF55729">
    <property type="entry name" value="Acyl-CoA N-acyltransferases (Nat)"/>
    <property type="match status" value="1"/>
</dbReference>
<dbReference type="AlphaFoldDB" id="A0AAE4Z9E4"/>
<reference evidence="5 6" key="1">
    <citation type="submission" date="2020-01" db="EMBL/GenBank/DDBJ databases">
        <title>Genomes assembled from Gulf of Kutch pelagic sediment metagenomes.</title>
        <authorList>
            <person name="Chandrashekar M."/>
            <person name="Mahajan M.S."/>
            <person name="Dave K.J."/>
            <person name="Vatsa P."/>
            <person name="Nathani N.M."/>
        </authorList>
    </citation>
    <scope>NUCLEOTIDE SEQUENCE [LARGE SCALE GENOMIC DNA]</scope>
    <source>
        <strain evidence="5">KS3-K002</strain>
    </source>
</reference>
<evidence type="ECO:0000313" key="5">
    <source>
        <dbReference type="EMBL" id="NIR75463.1"/>
    </source>
</evidence>
<evidence type="ECO:0000313" key="6">
    <source>
        <dbReference type="Proteomes" id="UP000702544"/>
    </source>
</evidence>
<organism evidence="5 6">
    <name type="scientific">Candidatus Kutchimonas denitrificans</name>
    <dbReference type="NCBI Taxonomy" id="3056748"/>
    <lineage>
        <taxon>Bacteria</taxon>
        <taxon>Pseudomonadati</taxon>
        <taxon>Gemmatimonadota</taxon>
        <taxon>Gemmatimonadia</taxon>
        <taxon>Candidatus Palauibacterales</taxon>
        <taxon>Candidatus Palauibacteraceae</taxon>
        <taxon>Candidatus Kutchimonas</taxon>
    </lineage>
</organism>
<dbReference type="GO" id="GO:0016747">
    <property type="term" value="F:acyltransferase activity, transferring groups other than amino-acyl groups"/>
    <property type="evidence" value="ECO:0007669"/>
    <property type="project" value="InterPro"/>
</dbReference>
<evidence type="ECO:0000256" key="1">
    <source>
        <dbReference type="ARBA" id="ARBA00022679"/>
    </source>
</evidence>
<proteinExistence type="predicted"/>